<keyword evidence="2" id="KW-0496">Mitochondrion</keyword>
<sequence>MPVHMPSFDTQTSLFLYTTCDSRAMYDSTGTTLAYSTFIRIRFIWFSGRFIMASVAAAVAGSPRKRNFMYWRVSSFCSALDWILQWPTSHLVWRRPAVDRVAYEVAAMVVDAVNTAHLHVHSWLKSMDTITSVSLPPVMFAFAILHLEMAAPGLALSILVGVTTITVSRRQTFTKPQVVQQTRLDLR</sequence>
<accession>A0A3P3Y786</accession>
<evidence type="ECO:0000313" key="3">
    <source>
        <dbReference type="Proteomes" id="UP000290189"/>
    </source>
</evidence>
<keyword evidence="1" id="KW-1133">Transmembrane helix</keyword>
<dbReference type="EMBL" id="OVEO01000005">
    <property type="protein sequence ID" value="SPQ96036.1"/>
    <property type="molecule type" value="Genomic_DNA"/>
</dbReference>
<evidence type="ECO:0000256" key="1">
    <source>
        <dbReference type="SAM" id="Phobius"/>
    </source>
</evidence>
<evidence type="ECO:0000313" key="2">
    <source>
        <dbReference type="EMBL" id="SPQ96036.1"/>
    </source>
</evidence>
<feature type="transmembrane region" description="Helical" evidence="1">
    <location>
        <begin position="101"/>
        <end position="120"/>
    </location>
</feature>
<protein>
    <submittedName>
        <fullName evidence="2">Uncharacterized protein</fullName>
    </submittedName>
</protein>
<feature type="transmembrane region" description="Helical" evidence="1">
    <location>
        <begin position="140"/>
        <end position="167"/>
    </location>
</feature>
<feature type="transmembrane region" description="Helical" evidence="1">
    <location>
        <begin position="43"/>
        <end position="62"/>
    </location>
</feature>
<keyword evidence="1" id="KW-0472">Membrane</keyword>
<proteinExistence type="predicted"/>
<dbReference type="AlphaFoldDB" id="A0A3P3Y786"/>
<geneLocation type="mitochondrion" evidence="2"/>
<organism evidence="2 3">
    <name type="scientific">Plasmodiophora brassicae</name>
    <name type="common">Clubroot disease agent</name>
    <dbReference type="NCBI Taxonomy" id="37360"/>
    <lineage>
        <taxon>Eukaryota</taxon>
        <taxon>Sar</taxon>
        <taxon>Rhizaria</taxon>
        <taxon>Endomyxa</taxon>
        <taxon>Phytomyxea</taxon>
        <taxon>Plasmodiophorida</taxon>
        <taxon>Plasmodiophoridae</taxon>
        <taxon>Plasmodiophora</taxon>
    </lineage>
</organism>
<dbReference type="Proteomes" id="UP000290189">
    <property type="component" value="Unassembled WGS sequence"/>
</dbReference>
<reference evidence="2 3" key="1">
    <citation type="submission" date="2018-03" db="EMBL/GenBank/DDBJ databases">
        <authorList>
            <person name="Fogelqvist J."/>
        </authorList>
    </citation>
    <scope>NUCLEOTIDE SEQUENCE [LARGE SCALE GENOMIC DNA]</scope>
</reference>
<keyword evidence="1" id="KW-0812">Transmembrane</keyword>
<gene>
    <name evidence="2" type="ORF">PLBR_LOCUS3251</name>
</gene>
<name>A0A3P3Y786_PLABS</name>